<keyword evidence="6" id="KW-0067">ATP-binding</keyword>
<evidence type="ECO:0000259" key="7">
    <source>
        <dbReference type="Pfam" id="PF08543"/>
    </source>
</evidence>
<keyword evidence="5 8" id="KW-0418">Kinase</keyword>
<reference evidence="8" key="1">
    <citation type="journal article" date="2013" name="PLoS ONE">
        <title>Biosynthesis of vitamins and cofactors in bacterium-harbouring trypanosomatids depends on the symbiotic association as revealed by genomic analyses.</title>
        <authorList>
            <person name="Klein C.C."/>
            <person name="Alves J.M."/>
            <person name="Serrano M.G."/>
            <person name="Buck G.A."/>
            <person name="Vasconcelos A.T."/>
            <person name="Sagot M.F."/>
            <person name="Teixeira M.M."/>
            <person name="Camargo E.P."/>
            <person name="Motta M.C."/>
        </authorList>
    </citation>
    <scope>NUCLEOTIDE SEQUENCE</scope>
    <source>
        <strain evidence="8">TCC001E</strain>
    </source>
</reference>
<dbReference type="EMBL" id="KF160228">
    <property type="protein sequence ID" value="AGU68191.1"/>
    <property type="molecule type" value="Genomic_DNA"/>
</dbReference>
<dbReference type="AlphaFoldDB" id="T1YS53"/>
<dbReference type="PANTHER" id="PTHR10534:SF2">
    <property type="entry name" value="PYRIDOXAL KINASE"/>
    <property type="match status" value="1"/>
</dbReference>
<dbReference type="Gene3D" id="3.40.1190.20">
    <property type="match status" value="1"/>
</dbReference>
<evidence type="ECO:0000256" key="5">
    <source>
        <dbReference type="ARBA" id="ARBA00022777"/>
    </source>
</evidence>
<evidence type="ECO:0000313" key="8">
    <source>
        <dbReference type="EMBL" id="AGU68191.1"/>
    </source>
</evidence>
<dbReference type="CDD" id="cd01173">
    <property type="entry name" value="pyridoxal_pyridoxamine_kinase"/>
    <property type="match status" value="1"/>
</dbReference>
<protein>
    <recommendedName>
        <fullName evidence="2">pyridoxal kinase</fullName>
        <ecNumber evidence="2">2.7.1.35</ecNumber>
    </recommendedName>
</protein>
<dbReference type="GO" id="GO:0008478">
    <property type="term" value="F:pyridoxal kinase activity"/>
    <property type="evidence" value="ECO:0007669"/>
    <property type="project" value="UniProtKB-EC"/>
</dbReference>
<dbReference type="Pfam" id="PF08543">
    <property type="entry name" value="Phos_pyr_kin"/>
    <property type="match status" value="1"/>
</dbReference>
<dbReference type="InterPro" id="IPR013749">
    <property type="entry name" value="PM/HMP-P_kinase-1"/>
</dbReference>
<dbReference type="InterPro" id="IPR029056">
    <property type="entry name" value="Ribokinase-like"/>
</dbReference>
<dbReference type="EC" id="2.7.1.35" evidence="2"/>
<evidence type="ECO:0000256" key="6">
    <source>
        <dbReference type="ARBA" id="ARBA00022840"/>
    </source>
</evidence>
<keyword evidence="3 8" id="KW-0808">Transferase</keyword>
<organism evidence="8">
    <name type="scientific">Herpetomonas muscarum</name>
    <dbReference type="NCBI Taxonomy" id="5718"/>
    <lineage>
        <taxon>Eukaryota</taxon>
        <taxon>Discoba</taxon>
        <taxon>Euglenozoa</taxon>
        <taxon>Kinetoplastea</taxon>
        <taxon>Metakinetoplastina</taxon>
        <taxon>Trypanosomatida</taxon>
        <taxon>Trypanosomatidae</taxon>
        <taxon>Herpetomonas</taxon>
    </lineage>
</organism>
<accession>T1YS53</accession>
<evidence type="ECO:0000256" key="2">
    <source>
        <dbReference type="ARBA" id="ARBA00012104"/>
    </source>
</evidence>
<evidence type="ECO:0000256" key="1">
    <source>
        <dbReference type="ARBA" id="ARBA00008805"/>
    </source>
</evidence>
<feature type="domain" description="Pyridoxamine kinase/Phosphomethylpyrimidine kinase" evidence="7">
    <location>
        <begin position="81"/>
        <end position="276"/>
    </location>
</feature>
<comment type="similarity">
    <text evidence="1">Belongs to the pyridoxine kinase family.</text>
</comment>
<evidence type="ECO:0000256" key="4">
    <source>
        <dbReference type="ARBA" id="ARBA00022741"/>
    </source>
</evidence>
<proteinExistence type="inferred from homology"/>
<keyword evidence="4" id="KW-0547">Nucleotide-binding</keyword>
<dbReference type="InterPro" id="IPR004625">
    <property type="entry name" value="PyrdxlKinase"/>
</dbReference>
<dbReference type="GO" id="GO:0005829">
    <property type="term" value="C:cytosol"/>
    <property type="evidence" value="ECO:0007669"/>
    <property type="project" value="TreeGrafter"/>
</dbReference>
<dbReference type="NCBIfam" id="TIGR00687">
    <property type="entry name" value="pyridox_kin"/>
    <property type="match status" value="1"/>
</dbReference>
<sequence>MSYTSKNILSIQSHVAHGYVGNVAATFPLQLHGFDVDAVNTVSLSNHSGYPTVTGHRMDIAEYESILAGLRANGFLSTYDTVLTGYINNKDIVAAVRATVAEIRRLRAEAGRTPVRFFCDPVMGDDGKLYCSDVVIAAYRELLGVADIATPNYFEASVLSGVEVVDLDSAQRACDWFHQQGTACVIIKSFKIPGDDGNLHFLLSVAEREQTAEGNGPLVLPPRRFTGTVPFYNCRYTGTGDVFAASLVAFSHDNPIEVAVGKAMGVLQDLIRTTWEENGNASSDQVALCELRIVKHPESLKNPKTVVEVKQM</sequence>
<name>T1YS53_HERMU</name>
<dbReference type="PANTHER" id="PTHR10534">
    <property type="entry name" value="PYRIDOXAL KINASE"/>
    <property type="match status" value="1"/>
</dbReference>
<dbReference type="SUPFAM" id="SSF53613">
    <property type="entry name" value="Ribokinase-like"/>
    <property type="match status" value="1"/>
</dbReference>
<evidence type="ECO:0000256" key="3">
    <source>
        <dbReference type="ARBA" id="ARBA00022679"/>
    </source>
</evidence>
<dbReference type="GO" id="GO:0005524">
    <property type="term" value="F:ATP binding"/>
    <property type="evidence" value="ECO:0007669"/>
    <property type="project" value="UniProtKB-KW"/>
</dbReference>
<dbReference type="GO" id="GO:0009443">
    <property type="term" value="P:pyridoxal 5'-phosphate salvage"/>
    <property type="evidence" value="ECO:0007669"/>
    <property type="project" value="InterPro"/>
</dbReference>